<dbReference type="AlphaFoldDB" id="A0A8T0DR89"/>
<sequence length="795" mass="86852">MAFTLDALQQVRLKNMARVFSLLPTDKVLLVDSSLLSALDRVTNMAVLRKLSITKLFKVDDLPPKGDFPRIVYLLPSTYASVTLISKHCKVDETNGIQRTRLVVFVPKETPDVRYVLESKGLYGRNMCTESLSLGWIPIDSDLISLNLPTLFADFYLNGDYTWPQFMGLEVGELLEVAHESELAPMGCRVHAFGEAAEAVASGIRLHCIRSGLVTVPYSSAQTCSRTPHMKKMGSADAVSQSSMCPVTPTNVLHPPPLVIIFSRDWDYVTPMLVPMTFEALIHEVIGIELGVVELPESVCSDKGLRKQVLHSDKLFCYKEVRNVHISRVHTMLESWRNSLQDTRSGLELQLATRRPSTGTLSTTASNNNNYVTDLKQLGSQVGPLIAKRRELSFLLLVLEHILHAMTECERIEDLRAAQTILLRSGSGEGLAMVTGAMPSQSDEDQNNPSKSVPPAAGGPCGTAADDLGSMPLRLAMEWISTHHGDRLIDGIRMAALACVTHDGLADEAYSIIHRAVLHAVGQTAYPMLHALRCLRILAPRSRFARPLPSGTATNTASDDDSGGGSGDVKNASSASSRNLSAKVVRLGLIQRRKSAYNRLHHLLHLSHHCQTNRRIDQSPVSPSYVYAGQHCPVVVRLTEVVWASSLLDSPVVKQPNNPTDSSRTGTTHLMDTELIHRKQLVSALKLLGLPDTASSSFGLVNFTDPSLAAAGYQHDAFELRGRLTAPAARPLPLMSVNQPVLVVFPGGCTYGEVAALRFAAARRRWNLLIATSCLLTSRDLLQQAGQDALNCEPS</sequence>
<dbReference type="InterPro" id="IPR036045">
    <property type="entry name" value="Sec1-like_sf"/>
</dbReference>
<dbReference type="InterPro" id="IPR043154">
    <property type="entry name" value="Sec-1-like_dom1"/>
</dbReference>
<dbReference type="InterPro" id="IPR001619">
    <property type="entry name" value="Sec1-like"/>
</dbReference>
<dbReference type="SUPFAM" id="SSF56815">
    <property type="entry name" value="Sec1/munc18-like (SM) proteins"/>
    <property type="match status" value="1"/>
</dbReference>
<dbReference type="PANTHER" id="PTHR11679">
    <property type="entry name" value="VESICLE PROTEIN SORTING-ASSOCIATED"/>
    <property type="match status" value="1"/>
</dbReference>
<evidence type="ECO:0000256" key="2">
    <source>
        <dbReference type="SAM" id="MobiDB-lite"/>
    </source>
</evidence>
<accession>A0A8T0DR89</accession>
<dbReference type="Pfam" id="PF00995">
    <property type="entry name" value="Sec1"/>
    <property type="match status" value="2"/>
</dbReference>
<reference evidence="3 4" key="1">
    <citation type="submission" date="2019-07" db="EMBL/GenBank/DDBJ databases">
        <title>Annotation for the trematode Paragonimus westermani.</title>
        <authorList>
            <person name="Choi Y.-J."/>
        </authorList>
    </citation>
    <scope>NUCLEOTIDE SEQUENCE [LARGE SCALE GENOMIC DNA]</scope>
    <source>
        <strain evidence="3">180907_Pwestermani</strain>
    </source>
</reference>
<dbReference type="InterPro" id="IPR043127">
    <property type="entry name" value="Sec-1-like_dom3a"/>
</dbReference>
<evidence type="ECO:0008006" key="5">
    <source>
        <dbReference type="Google" id="ProtNLM"/>
    </source>
</evidence>
<dbReference type="Gene3D" id="3.40.50.2060">
    <property type="match status" value="1"/>
</dbReference>
<dbReference type="Gene3D" id="3.40.50.1910">
    <property type="match status" value="2"/>
</dbReference>
<dbReference type="Gene3D" id="3.90.830.10">
    <property type="entry name" value="Syntaxin Binding Protein 1, Chain A, domain 2"/>
    <property type="match status" value="1"/>
</dbReference>
<evidence type="ECO:0000313" key="3">
    <source>
        <dbReference type="EMBL" id="KAF8569267.1"/>
    </source>
</evidence>
<evidence type="ECO:0000256" key="1">
    <source>
        <dbReference type="ARBA" id="ARBA00009884"/>
    </source>
</evidence>
<proteinExistence type="inferred from homology"/>
<feature type="region of interest" description="Disordered" evidence="2">
    <location>
        <begin position="548"/>
        <end position="575"/>
    </location>
</feature>
<feature type="region of interest" description="Disordered" evidence="2">
    <location>
        <begin position="438"/>
        <end position="463"/>
    </location>
</feature>
<comment type="caution">
    <text evidence="3">The sequence shown here is derived from an EMBL/GenBank/DDBJ whole genome shotgun (WGS) entry which is preliminary data.</text>
</comment>
<evidence type="ECO:0000313" key="4">
    <source>
        <dbReference type="Proteomes" id="UP000699462"/>
    </source>
</evidence>
<feature type="compositionally biased region" description="Low complexity" evidence="2">
    <location>
        <begin position="454"/>
        <end position="463"/>
    </location>
</feature>
<dbReference type="GO" id="GO:0016192">
    <property type="term" value="P:vesicle-mediated transport"/>
    <property type="evidence" value="ECO:0007669"/>
    <property type="project" value="InterPro"/>
</dbReference>
<dbReference type="InterPro" id="IPR027482">
    <property type="entry name" value="Sec1-like_dom2"/>
</dbReference>
<comment type="similarity">
    <text evidence="1">Belongs to the STXBP/unc-18/SEC1 family.</text>
</comment>
<protein>
    <recommendedName>
        <fullName evidence="5">Vacuolar protein sorting-associated protein 33B</fullName>
    </recommendedName>
</protein>
<dbReference type="Proteomes" id="UP000699462">
    <property type="component" value="Unassembled WGS sequence"/>
</dbReference>
<dbReference type="EMBL" id="JTDF01002020">
    <property type="protein sequence ID" value="KAF8569267.1"/>
    <property type="molecule type" value="Genomic_DNA"/>
</dbReference>
<dbReference type="OrthoDB" id="10262528at2759"/>
<keyword evidence="4" id="KW-1185">Reference proteome</keyword>
<gene>
    <name evidence="3" type="ORF">P879_04187</name>
</gene>
<name>A0A8T0DR89_9TREM</name>
<organism evidence="3 4">
    <name type="scientific">Paragonimus westermani</name>
    <dbReference type="NCBI Taxonomy" id="34504"/>
    <lineage>
        <taxon>Eukaryota</taxon>
        <taxon>Metazoa</taxon>
        <taxon>Spiralia</taxon>
        <taxon>Lophotrochozoa</taxon>
        <taxon>Platyhelminthes</taxon>
        <taxon>Trematoda</taxon>
        <taxon>Digenea</taxon>
        <taxon>Plagiorchiida</taxon>
        <taxon>Troglotremata</taxon>
        <taxon>Troglotrematidae</taxon>
        <taxon>Paragonimus</taxon>
    </lineage>
</organism>